<dbReference type="Proteomes" id="UP000593576">
    <property type="component" value="Unassembled WGS sequence"/>
</dbReference>
<evidence type="ECO:0000313" key="2">
    <source>
        <dbReference type="Proteomes" id="UP000593576"/>
    </source>
</evidence>
<organism evidence="1 2">
    <name type="scientific">Gossypium schwendimanii</name>
    <name type="common">Cotton</name>
    <dbReference type="NCBI Taxonomy" id="34291"/>
    <lineage>
        <taxon>Eukaryota</taxon>
        <taxon>Viridiplantae</taxon>
        <taxon>Streptophyta</taxon>
        <taxon>Embryophyta</taxon>
        <taxon>Tracheophyta</taxon>
        <taxon>Spermatophyta</taxon>
        <taxon>Magnoliopsida</taxon>
        <taxon>eudicotyledons</taxon>
        <taxon>Gunneridae</taxon>
        <taxon>Pentapetalae</taxon>
        <taxon>rosids</taxon>
        <taxon>malvids</taxon>
        <taxon>Malvales</taxon>
        <taxon>Malvaceae</taxon>
        <taxon>Malvoideae</taxon>
        <taxon>Gossypium</taxon>
    </lineage>
</organism>
<sequence length="36" mass="4393">MRTAGLGKNLEQWCEEIQEEKNNANRWERRFQEVQA</sequence>
<dbReference type="EMBL" id="JABFAF010276666">
    <property type="protein sequence ID" value="MBA0879951.1"/>
    <property type="molecule type" value="Genomic_DNA"/>
</dbReference>
<evidence type="ECO:0000313" key="1">
    <source>
        <dbReference type="EMBL" id="MBA0879951.1"/>
    </source>
</evidence>
<dbReference type="AlphaFoldDB" id="A0A7J9N9F0"/>
<keyword evidence="2" id="KW-1185">Reference proteome</keyword>
<proteinExistence type="predicted"/>
<reference evidence="1 2" key="1">
    <citation type="journal article" date="2019" name="Genome Biol. Evol.">
        <title>Insights into the evolution of the New World diploid cottons (Gossypium, subgenus Houzingenia) based on genome sequencing.</title>
        <authorList>
            <person name="Grover C.E."/>
            <person name="Arick M.A. 2nd"/>
            <person name="Thrash A."/>
            <person name="Conover J.L."/>
            <person name="Sanders W.S."/>
            <person name="Peterson D.G."/>
            <person name="Frelichowski J.E."/>
            <person name="Scheffler J.A."/>
            <person name="Scheffler B.E."/>
            <person name="Wendel J.F."/>
        </authorList>
    </citation>
    <scope>NUCLEOTIDE SEQUENCE [LARGE SCALE GENOMIC DNA]</scope>
    <source>
        <strain evidence="1">1</strain>
        <tissue evidence="1">Leaf</tissue>
    </source>
</reference>
<comment type="caution">
    <text evidence="1">The sequence shown here is derived from an EMBL/GenBank/DDBJ whole genome shotgun (WGS) entry which is preliminary data.</text>
</comment>
<accession>A0A7J9N9F0</accession>
<dbReference type="OrthoDB" id="1430424at2759"/>
<name>A0A7J9N9F0_GOSSC</name>
<gene>
    <name evidence="1" type="ORF">Goshw_029332</name>
</gene>
<protein>
    <submittedName>
        <fullName evidence="1">Uncharacterized protein</fullName>
    </submittedName>
</protein>